<evidence type="ECO:0000313" key="2">
    <source>
        <dbReference type="Proteomes" id="UP000288805"/>
    </source>
</evidence>
<dbReference type="AlphaFoldDB" id="A0A438CLZ8"/>
<comment type="caution">
    <text evidence="1">The sequence shown here is derived from an EMBL/GenBank/DDBJ whole genome shotgun (WGS) entry which is preliminary data.</text>
</comment>
<name>A0A438CLZ8_VITVI</name>
<organism evidence="1 2">
    <name type="scientific">Vitis vinifera</name>
    <name type="common">Grape</name>
    <dbReference type="NCBI Taxonomy" id="29760"/>
    <lineage>
        <taxon>Eukaryota</taxon>
        <taxon>Viridiplantae</taxon>
        <taxon>Streptophyta</taxon>
        <taxon>Embryophyta</taxon>
        <taxon>Tracheophyta</taxon>
        <taxon>Spermatophyta</taxon>
        <taxon>Magnoliopsida</taxon>
        <taxon>eudicotyledons</taxon>
        <taxon>Gunneridae</taxon>
        <taxon>Pentapetalae</taxon>
        <taxon>rosids</taxon>
        <taxon>Vitales</taxon>
        <taxon>Vitaceae</taxon>
        <taxon>Viteae</taxon>
        <taxon>Vitis</taxon>
    </lineage>
</organism>
<evidence type="ECO:0000313" key="1">
    <source>
        <dbReference type="EMBL" id="RVW24188.1"/>
    </source>
</evidence>
<accession>A0A438CLZ8</accession>
<dbReference type="Proteomes" id="UP000288805">
    <property type="component" value="Unassembled WGS sequence"/>
</dbReference>
<proteinExistence type="predicted"/>
<reference evidence="1 2" key="1">
    <citation type="journal article" date="2018" name="PLoS Genet.">
        <title>Population sequencing reveals clonal diversity and ancestral inbreeding in the grapevine cultivar Chardonnay.</title>
        <authorList>
            <person name="Roach M.J."/>
            <person name="Johnson D.L."/>
            <person name="Bohlmann J."/>
            <person name="van Vuuren H.J."/>
            <person name="Jones S.J."/>
            <person name="Pretorius I.S."/>
            <person name="Schmidt S.A."/>
            <person name="Borneman A.R."/>
        </authorList>
    </citation>
    <scope>NUCLEOTIDE SEQUENCE [LARGE SCALE GENOMIC DNA]</scope>
    <source>
        <strain evidence="2">cv. Chardonnay</strain>
        <tissue evidence="1">Leaf</tissue>
    </source>
</reference>
<protein>
    <submittedName>
        <fullName evidence="1">Uncharacterized protein</fullName>
    </submittedName>
</protein>
<dbReference type="EMBL" id="QGNW01002178">
    <property type="protein sequence ID" value="RVW24188.1"/>
    <property type="molecule type" value="Genomic_DNA"/>
</dbReference>
<gene>
    <name evidence="1" type="ORF">CK203_086998</name>
</gene>
<sequence length="123" mass="14309">MSNNSFNRWKFRLNQSFLVWRFHLGCAYFLPSIHLSLPFARETDMDGALVGGAFMSASLQFLFHRSASREVLNFFTGHKLNHALLKKLKRKLLFVHAVLNDAKLKQITNPTVKEKYYIKCFPS</sequence>